<accession>A0ACB6V0F9</accession>
<evidence type="ECO:0000313" key="2">
    <source>
        <dbReference type="Proteomes" id="UP000744676"/>
    </source>
</evidence>
<dbReference type="EMBL" id="QVQA01000189">
    <property type="protein sequence ID" value="KAF5094004.1"/>
    <property type="molecule type" value="Genomic_DNA"/>
</dbReference>
<organism evidence="1 2">
    <name type="scientific">Geotrichum galactomycetum</name>
    <dbReference type="NCBI Taxonomy" id="27317"/>
    <lineage>
        <taxon>Eukaryota</taxon>
        <taxon>Fungi</taxon>
        <taxon>Dikarya</taxon>
        <taxon>Ascomycota</taxon>
        <taxon>Saccharomycotina</taxon>
        <taxon>Dipodascomycetes</taxon>
        <taxon>Dipodascales</taxon>
        <taxon>Dipodascaceae</taxon>
        <taxon>Geotrichum</taxon>
    </lineage>
</organism>
<sequence>MSGSSEGHWHPSKRPSRSDLLKASKSTTSDSADANPTPAPVAEAAATTSISAPLIIDKSPITLPAESTEPAFSLYTSVSKSVGVDGENSVFPLEATSALLPVTAPAAESAVATENSLSETLLETPEPALTLTADASNHDEEHTNDIEDKEIKNSDVNLEATESHTALPNAAENKPISLDVIDLTEDHIDFADEPIELSSPEFVNHKPPTSQSSFEELISEPVSVHTSNVPLADYQDTGVAAEATTIDNDCDDEKSLPTTEPSTAERDEHINLASRQNLSGSVHENQALVKSENPGSEACIIEEQTTEETGVELPIEEHSQPLVEDISQPTEPVSESQNLAHGETPAPVSEEPAETVFEKLSQSVTDQESEVDQEAVSKPSEPLHESFTPVSEDSEELDSEESEKPKPTHAPALENTLTHPVEPDPPVVDLDSRPLELFSRSKPEDDAEEDENIFAGDDANDSFFNDISQPQDNRNNHTISFESDTDDFFPQMKDNSTQHADEPLSVPKRSDKGDPFSKLFEKDEDDFLADLSAKKRGRSHKRDPSFFATSSADDPFFSNLGSQDNASDFTAGLGLNAIPESTVVEETEKPKEPAPKADLSKSLAFLLEDDDELLSDDYVEPARPKTAATTVPSQSSATEARQHTLLRQASFANAFPSVPSAQPQQSQPVKAVSTPSKATGNNAFDLPTDMVPKIVKRVGSFQNTQFPPHGYGMPSTNTSPRPALTNKKSFFEELPPIPKKPMSRKTSAISLQQPGHFPGMAPPVAPPTGYPTAAPPSTRMPFVPPKGHSRNSSGDSSPLQNPLSSPGSVSKLPAQVSRTSSPYNPYEPQVMPPSNPYAPQNETQPPLLPPQPPFSPQSQKQALYSPKLGPQAPPAAVPSEYSPRLGPQVPVVPPPSQQYAPQTSPYQSRANSSVGFHQQPSYAPPMQSTPPPVLQPAANLTMHGSFGDVPSNHVTKQNPYASTGNLSGVNPNLSPVSRNGSVGNVSNVLRQSPQRFPNKSNTNVYTPGSSETTPAFAPAAPVNNEALLRRQFPIFRWGSTGKAVCVIPSPIAFGGASTDIEIKVAPVNQIITSDPYLSKFPFGIVSSKGAQKNKKKDLEKWIEEYIGENEEKGKAPGSKTTRSSDRIALWKVLLALLKTGSSAAEPSKELTDSVRAILDPFVQAYDSGELDSFAPAVDIYQKGMGQLTARALGNNGGQSVKPDDVNRLVDYIKVGQREVALKYALDQRLWAHSLILASSLGPTQWLNTVSEFVREEVRPLPSQSARDLAFMYRVFSGAGADSVSEIIPGQPPFSAQSLSAGSELDASLSNWRSLISMLFSNTSPMNLETAKTLSTLLLKSGFIEGAHLCHVLLGTGIFGAPDGSFELFGSDASIGVGRDVDSILLSLALEYYKLSAEAASAVTSFSHLILYKLNLVSYLIDRGNVTEAQTLFDNATGIVKSNKTVSYSSGLYDYIDVLAQRLNLTPQDNSSSGWFSSKLGRPKFDKMLGHLDKSFSKFVSGDDDSGSKEQDGIFKRLAETPLVSRTQSVVDLPNHSYAASNIKANPYGPPLSVNTLANSPDSAPLRSQSAVGLNQVFSPQKTQPRPFSPYTPSRTYQEVASNTPSASDYPEAPGSSVSSISRPPSSVHEVSASSLPLRQGSANPYAAASTGSNPYAPSHDASSGNPYASSTKVSSGNPYAPSSHNSSPAAPSQPFDSPSRSFSRNNSFPSVAEQEEPANFSSNPYAPSNVNPLASTGGYNPYAPNPTGEQSSKPQEESKHEHSSSIGDLHVAPSFGNYNPYAAYGYNPDEPATPEAREEEHPNEVAEPPENEPKLAPEPYVSPEYGYSHNDDELNNSSRSFGHSYTPSESIISPMGVPAFGSQTFASPGKDYQHSTSNDNNYEEEEIEDLGFANNSFKKKEEPAPEAEKKVEKKVEEKPKKGWFSWMRKGDSDSPKPVQIKLGEEMSLVYDPVLKRYVNKNAPKEDLKPVAATPPPPPSSHSSMSQSTLSSPPSFNPSGASAGGPLFGGPPSSGSRPGSTGPPSSIASGPPSASDSARSSPAISVSGGLDDLLAAAPTAGRKPARRNARNRYVDVMAQQQQQ</sequence>
<protein>
    <submittedName>
        <fullName evidence="1">Uncharacterized protein</fullName>
    </submittedName>
</protein>
<proteinExistence type="predicted"/>
<name>A0ACB6V0F9_9ASCO</name>
<gene>
    <name evidence="1" type="ORF">D0Z00_003737</name>
</gene>
<evidence type="ECO:0000313" key="1">
    <source>
        <dbReference type="EMBL" id="KAF5094004.1"/>
    </source>
</evidence>
<keyword evidence="2" id="KW-1185">Reference proteome</keyword>
<comment type="caution">
    <text evidence="1">The sequence shown here is derived from an EMBL/GenBank/DDBJ whole genome shotgun (WGS) entry which is preliminary data.</text>
</comment>
<reference evidence="1 2" key="1">
    <citation type="journal article" date="2020" name="Front. Microbiol.">
        <title>Phenotypic and Genetic Characterization of the Cheese Ripening Yeast Geotrichum candidum.</title>
        <authorList>
            <person name="Perkins V."/>
            <person name="Vignola S."/>
            <person name="Lessard M.H."/>
            <person name="Plante P.L."/>
            <person name="Corbeil J."/>
            <person name="Dugat-Bony E."/>
            <person name="Frenette M."/>
            <person name="Labrie S."/>
        </authorList>
    </citation>
    <scope>NUCLEOTIDE SEQUENCE [LARGE SCALE GENOMIC DNA]</scope>
    <source>
        <strain evidence="1 2">LMA-1147</strain>
    </source>
</reference>
<dbReference type="Proteomes" id="UP000744676">
    <property type="component" value="Unassembled WGS sequence"/>
</dbReference>